<dbReference type="Gene3D" id="1.20.120.1530">
    <property type="match status" value="1"/>
</dbReference>
<organism evidence="1 2">
    <name type="scientific">Halapricum desulfuricans</name>
    <dbReference type="NCBI Taxonomy" id="2841257"/>
    <lineage>
        <taxon>Archaea</taxon>
        <taxon>Methanobacteriati</taxon>
        <taxon>Methanobacteriota</taxon>
        <taxon>Stenosarchaea group</taxon>
        <taxon>Halobacteria</taxon>
        <taxon>Halobacteriales</taxon>
        <taxon>Haloarculaceae</taxon>
        <taxon>Halapricum</taxon>
    </lineage>
</organism>
<accession>A0A897N5T2</accession>
<reference evidence="1" key="1">
    <citation type="submission" date="2020-11" db="EMBL/GenBank/DDBJ databases">
        <title>Carbohydrate-dependent, anaerobic sulfur respiration: A novel catabolism in halophilic archaea.</title>
        <authorList>
            <person name="Sorokin D.Y."/>
            <person name="Messina E."/>
            <person name="Smedile F."/>
            <person name="La Cono V."/>
            <person name="Hallsworth J.E."/>
            <person name="Yakimov M.M."/>
        </authorList>
    </citation>
    <scope>NUCLEOTIDE SEQUENCE</scope>
    <source>
        <strain evidence="1">HSR12-1</strain>
    </source>
</reference>
<name>A0A897N5T2_9EURY</name>
<dbReference type="AlphaFoldDB" id="A0A897N5T2"/>
<sequence>MVKRTWLFPKIRGYPVVFIPLPVRSITRRALGCAPAAFSRQGSGSGDRPERDLREVVTRRRIYSTADAVSDGNLDVRIDTGDLEGDFRDIATRIDGMIDSFRRT</sequence>
<dbReference type="EMBL" id="CP064787">
    <property type="protein sequence ID" value="QSG05726.1"/>
    <property type="molecule type" value="Genomic_DNA"/>
</dbReference>
<evidence type="ECO:0000313" key="2">
    <source>
        <dbReference type="Proteomes" id="UP000663525"/>
    </source>
</evidence>
<proteinExistence type="predicted"/>
<evidence type="ECO:0008006" key="3">
    <source>
        <dbReference type="Google" id="ProtNLM"/>
    </source>
</evidence>
<gene>
    <name evidence="1" type="ORF">HSR121_1382</name>
</gene>
<protein>
    <recommendedName>
        <fullName evidence="3">HAMP domain-containing protein</fullName>
    </recommendedName>
</protein>
<evidence type="ECO:0000313" key="1">
    <source>
        <dbReference type="EMBL" id="QSG05726.1"/>
    </source>
</evidence>
<dbReference type="Proteomes" id="UP000663525">
    <property type="component" value="Chromosome"/>
</dbReference>